<evidence type="ECO:0000313" key="1">
    <source>
        <dbReference type="EMBL" id="KRL39577.1"/>
    </source>
</evidence>
<keyword evidence="2" id="KW-1185">Reference proteome</keyword>
<reference evidence="1 2" key="1">
    <citation type="journal article" date="2015" name="Genome Announc.">
        <title>Expanding the biotechnology potential of lactobacilli through comparative genomics of 213 strains and associated genera.</title>
        <authorList>
            <person name="Sun Z."/>
            <person name="Harris H.M."/>
            <person name="McCann A."/>
            <person name="Guo C."/>
            <person name="Argimon S."/>
            <person name="Zhang W."/>
            <person name="Yang X."/>
            <person name="Jeffery I.B."/>
            <person name="Cooney J.C."/>
            <person name="Kagawa T.F."/>
            <person name="Liu W."/>
            <person name="Song Y."/>
            <person name="Salvetti E."/>
            <person name="Wrobel A."/>
            <person name="Rasinkangas P."/>
            <person name="Parkhill J."/>
            <person name="Rea M.C."/>
            <person name="O'Sullivan O."/>
            <person name="Ritari J."/>
            <person name="Douillard F.P."/>
            <person name="Paul Ross R."/>
            <person name="Yang R."/>
            <person name="Briner A.E."/>
            <person name="Felis G.E."/>
            <person name="de Vos W.M."/>
            <person name="Barrangou R."/>
            <person name="Klaenhammer T.R."/>
            <person name="Caufield P.W."/>
            <person name="Cui Y."/>
            <person name="Zhang H."/>
            <person name="O'Toole P.W."/>
        </authorList>
    </citation>
    <scope>NUCLEOTIDE SEQUENCE [LARGE SCALE GENOMIC DNA]</scope>
    <source>
        <strain evidence="1 2">DSM 13343</strain>
    </source>
</reference>
<accession>A0A0R1Q4V0</accession>
<dbReference type="AlphaFoldDB" id="A0A0R1Q4V0"/>
<protein>
    <submittedName>
        <fullName evidence="1">Uncharacterized protein</fullName>
    </submittedName>
</protein>
<proteinExistence type="predicted"/>
<sequence length="50" mass="5860">MTWTSCRAAGYRNRHKPPMFFRLNLEPKKTALFQDLPVKSAQAAKKRRLV</sequence>
<gene>
    <name evidence="1" type="ORF">FD01_GL002479</name>
</gene>
<dbReference type="Proteomes" id="UP000051790">
    <property type="component" value="Unassembled WGS sequence"/>
</dbReference>
<evidence type="ECO:0000313" key="2">
    <source>
        <dbReference type="Proteomes" id="UP000051790"/>
    </source>
</evidence>
<dbReference type="EMBL" id="AZEU01000292">
    <property type="protein sequence ID" value="KRL39577.1"/>
    <property type="molecule type" value="Genomic_DNA"/>
</dbReference>
<comment type="caution">
    <text evidence="1">The sequence shown here is derived from an EMBL/GenBank/DDBJ whole genome shotgun (WGS) entry which is preliminary data.</text>
</comment>
<name>A0A0R1Q4V0_9LACO</name>
<organism evidence="1 2">
    <name type="scientific">Lacticaseibacillus manihotivorans DSM 13343 = JCM 12514</name>
    <dbReference type="NCBI Taxonomy" id="1423769"/>
    <lineage>
        <taxon>Bacteria</taxon>
        <taxon>Bacillati</taxon>
        <taxon>Bacillota</taxon>
        <taxon>Bacilli</taxon>
        <taxon>Lactobacillales</taxon>
        <taxon>Lactobacillaceae</taxon>
        <taxon>Lacticaseibacillus</taxon>
    </lineage>
</organism>